<keyword evidence="5" id="KW-0663">Pyridoxal phosphate</keyword>
<dbReference type="GO" id="GO:0016829">
    <property type="term" value="F:lyase activity"/>
    <property type="evidence" value="ECO:0007669"/>
    <property type="project" value="UniProtKB-KW"/>
</dbReference>
<sequence length="353" mass="39723">MPWRKKAIKEILAEINRSAETHLLEIRLPKLSSINLYIKDETSHKTGSLKHRLARSLYLYGLCNGWIDKDTTIIEASSGNTAVSEAYFASLLGLKFIAVMPKTISQTKIKRIQLYGGDCVFIDNAKIDRSVAEQLAQEINGHFMDQFTFAERAVDWRGNNNIAESIFRQMAQERYPIPCWIVCGAGTGGTAATLGRYIQYALHPTKLCVVDPEDSVLYDYYQTRDSSVTMPSCSRIEGIGRSYIPASFFPNVISHMMKIPDAGSIAALHFLEKLTGLRFGASTGTTLYGSFKLIANLLQENKPGSLVAIAGDSGHLYNETYYNQDWLKEKNINIDPYLEQIWNFYDTGEWINI</sequence>
<evidence type="ECO:0000256" key="2">
    <source>
        <dbReference type="ARBA" id="ARBA00004496"/>
    </source>
</evidence>
<dbReference type="AlphaFoldDB" id="A0A378I2C9"/>
<keyword evidence="10" id="KW-0808">Transferase</keyword>
<gene>
    <name evidence="10" type="primary">cysK</name>
    <name evidence="10" type="ORF">NCTC13315_01340</name>
</gene>
<dbReference type="GO" id="GO:0005737">
    <property type="term" value="C:cytoplasm"/>
    <property type="evidence" value="ECO:0007669"/>
    <property type="project" value="UniProtKB-SubCell"/>
</dbReference>
<dbReference type="Pfam" id="PF00291">
    <property type="entry name" value="PALP"/>
    <property type="match status" value="1"/>
</dbReference>
<reference evidence="10 11" key="1">
    <citation type="submission" date="2018-06" db="EMBL/GenBank/DDBJ databases">
        <authorList>
            <consortium name="Pathogen Informatics"/>
            <person name="Doyle S."/>
        </authorList>
    </citation>
    <scope>NUCLEOTIDE SEQUENCE [LARGE SCALE GENOMIC DNA]</scope>
    <source>
        <strain evidence="10 11">NCTC13315</strain>
    </source>
</reference>
<dbReference type="Gene3D" id="3.40.50.1100">
    <property type="match status" value="2"/>
</dbReference>
<dbReference type="GO" id="GO:0004124">
    <property type="term" value="F:cysteine synthase activity"/>
    <property type="evidence" value="ECO:0007669"/>
    <property type="project" value="UniProtKB-EC"/>
</dbReference>
<protein>
    <submittedName>
        <fullName evidence="10">Cystathionine beta-synthase</fullName>
        <ecNumber evidence="10">2.5.1.47</ecNumber>
    </submittedName>
</protein>
<evidence type="ECO:0000256" key="5">
    <source>
        <dbReference type="ARBA" id="ARBA00022898"/>
    </source>
</evidence>
<dbReference type="SUPFAM" id="SSF53686">
    <property type="entry name" value="Tryptophan synthase beta subunit-like PLP-dependent enzymes"/>
    <property type="match status" value="1"/>
</dbReference>
<comment type="function">
    <text evidence="8">A cysteine desulfhydrase that generates hydrogen sulfide, H(2)S. The H(2)S produced by this enzyme stimulates respiration in M.tuberculosis, mediated primarily via cytochrome bd with a lesser contribution from cytochrome bc1/aa3. H(2)S modulates the balance between respiration and glycolysis, and also contributes to redox homeostasis. Probably eliminates toxic levels of Cys (which can induce oxidative stress).</text>
</comment>
<dbReference type="Proteomes" id="UP000254968">
    <property type="component" value="Unassembled WGS sequence"/>
</dbReference>
<feature type="domain" description="Tryptophan synthase beta chain-like PALP" evidence="9">
    <location>
        <begin position="26"/>
        <end position="302"/>
    </location>
</feature>
<keyword evidence="11" id="KW-1185">Reference proteome</keyword>
<dbReference type="InterPro" id="IPR050214">
    <property type="entry name" value="Cys_Synth/Cystath_Beta-Synth"/>
</dbReference>
<dbReference type="EC" id="2.5.1.47" evidence="10"/>
<name>A0A378I2C9_9GAMM</name>
<keyword evidence="6" id="KW-0456">Lyase</keyword>
<evidence type="ECO:0000259" key="9">
    <source>
        <dbReference type="Pfam" id="PF00291"/>
    </source>
</evidence>
<evidence type="ECO:0000256" key="8">
    <source>
        <dbReference type="ARBA" id="ARBA00055251"/>
    </source>
</evidence>
<evidence type="ECO:0000313" key="10">
    <source>
        <dbReference type="EMBL" id="STX28806.1"/>
    </source>
</evidence>
<evidence type="ECO:0000256" key="4">
    <source>
        <dbReference type="ARBA" id="ARBA00022490"/>
    </source>
</evidence>
<evidence type="ECO:0000256" key="1">
    <source>
        <dbReference type="ARBA" id="ARBA00001933"/>
    </source>
</evidence>
<proteinExistence type="predicted"/>
<evidence type="ECO:0000256" key="7">
    <source>
        <dbReference type="ARBA" id="ARBA00047931"/>
    </source>
</evidence>
<comment type="catalytic activity">
    <reaction evidence="7">
        <text>O-acetyl-L-serine + hydrogen sulfide = L-cysteine + acetate</text>
        <dbReference type="Rhea" id="RHEA:14829"/>
        <dbReference type="ChEBI" id="CHEBI:29919"/>
        <dbReference type="ChEBI" id="CHEBI:30089"/>
        <dbReference type="ChEBI" id="CHEBI:35235"/>
        <dbReference type="ChEBI" id="CHEBI:58340"/>
        <dbReference type="EC" id="2.5.1.47"/>
    </reaction>
</comment>
<dbReference type="PANTHER" id="PTHR10314">
    <property type="entry name" value="CYSTATHIONINE BETA-SYNTHASE"/>
    <property type="match status" value="1"/>
</dbReference>
<comment type="subcellular location">
    <subcellularLocation>
        <location evidence="2">Cytoplasm</location>
    </subcellularLocation>
</comment>
<keyword evidence="4" id="KW-0963">Cytoplasm</keyword>
<dbReference type="InterPro" id="IPR036052">
    <property type="entry name" value="TrpB-like_PALP_sf"/>
</dbReference>
<dbReference type="OrthoDB" id="7624112at2"/>
<dbReference type="FunFam" id="3.40.50.1100:FF:000015">
    <property type="entry name" value="Cysteine synthase B"/>
    <property type="match status" value="1"/>
</dbReference>
<evidence type="ECO:0000256" key="3">
    <source>
        <dbReference type="ARBA" id="ARBA00004962"/>
    </source>
</evidence>
<evidence type="ECO:0000256" key="6">
    <source>
        <dbReference type="ARBA" id="ARBA00023239"/>
    </source>
</evidence>
<organism evidence="10 11">
    <name type="scientific">Legionella beliardensis</name>
    <dbReference type="NCBI Taxonomy" id="91822"/>
    <lineage>
        <taxon>Bacteria</taxon>
        <taxon>Pseudomonadati</taxon>
        <taxon>Pseudomonadota</taxon>
        <taxon>Gammaproteobacteria</taxon>
        <taxon>Legionellales</taxon>
        <taxon>Legionellaceae</taxon>
        <taxon>Legionella</taxon>
    </lineage>
</organism>
<dbReference type="EMBL" id="UGNV01000001">
    <property type="protein sequence ID" value="STX28806.1"/>
    <property type="molecule type" value="Genomic_DNA"/>
</dbReference>
<comment type="cofactor">
    <cofactor evidence="1">
        <name>pyridoxal 5'-phosphate</name>
        <dbReference type="ChEBI" id="CHEBI:597326"/>
    </cofactor>
</comment>
<dbReference type="InterPro" id="IPR001926">
    <property type="entry name" value="TrpB-like_PALP"/>
</dbReference>
<comment type="pathway">
    <text evidence="3">Amino-acid biosynthesis; L-cysteine biosynthesis; L-cysteine from L-serine: step 2/2.</text>
</comment>
<accession>A0A378I2C9</accession>
<evidence type="ECO:0000313" key="11">
    <source>
        <dbReference type="Proteomes" id="UP000254968"/>
    </source>
</evidence>